<evidence type="ECO:0000313" key="2">
    <source>
        <dbReference type="Proteomes" id="UP000325116"/>
    </source>
</evidence>
<accession>A0A5C8CKY6</accession>
<gene>
    <name evidence="1" type="ORF">EPJ80_02325</name>
</gene>
<dbReference type="Proteomes" id="UP000325116">
    <property type="component" value="Unassembled WGS sequence"/>
</dbReference>
<evidence type="ECO:0000313" key="1">
    <source>
        <dbReference type="EMBL" id="TXJ13595.1"/>
    </source>
</evidence>
<dbReference type="PROSITE" id="PS51257">
    <property type="entry name" value="PROKAR_LIPOPROTEIN"/>
    <property type="match status" value="1"/>
</dbReference>
<reference evidence="1 2" key="1">
    <citation type="journal article" date="1992" name="Lakartidningen">
        <title>[Penicillin V and not amoxicillin is the first choice preparation in acute otitis].</title>
        <authorList>
            <person name="Kamme C."/>
            <person name="Lundgren K."/>
            <person name="Prellner K."/>
        </authorList>
    </citation>
    <scope>NUCLEOTIDE SEQUENCE [LARGE SCALE GENOMIC DNA]</scope>
    <source>
        <strain evidence="1 2">W1</strain>
    </source>
</reference>
<dbReference type="EMBL" id="SAXT01000001">
    <property type="protein sequence ID" value="TXJ13595.1"/>
    <property type="molecule type" value="Genomic_DNA"/>
</dbReference>
<protein>
    <submittedName>
        <fullName evidence="1">Uncharacterized protein</fullName>
    </submittedName>
</protein>
<sequence length="175" mass="20242">MIKFLICFLLILISIISCKDNESNTILLETFDKSAKNNILVLNKSKSKLNHTNSLIDYNKIDVDLTVLSATMVYAEVFNMIMNPENYEDKIVKMKGQFVVFEDMENGNPFYACVIPDATACCLQGFEFVPLSEYDYTNNYPEIDSEITIIGKFEYDENNFGYCRLIDTKFIFQYL</sequence>
<dbReference type="AlphaFoldDB" id="A0A5C8CKY6"/>
<organism evidence="1 2">
    <name type="scientific">Brachyspira aalborgi</name>
    <dbReference type="NCBI Taxonomy" id="29522"/>
    <lineage>
        <taxon>Bacteria</taxon>
        <taxon>Pseudomonadati</taxon>
        <taxon>Spirochaetota</taxon>
        <taxon>Spirochaetia</taxon>
        <taxon>Brachyspirales</taxon>
        <taxon>Brachyspiraceae</taxon>
        <taxon>Brachyspira</taxon>
    </lineage>
</organism>
<dbReference type="RefSeq" id="WP_147757732.1">
    <property type="nucleotide sequence ID" value="NZ_SAXT01000001.1"/>
</dbReference>
<name>A0A5C8CKY6_9SPIR</name>
<proteinExistence type="predicted"/>
<comment type="caution">
    <text evidence="1">The sequence shown here is derived from an EMBL/GenBank/DDBJ whole genome shotgun (WGS) entry which is preliminary data.</text>
</comment>